<name>E3MYN5_CAERE</name>
<keyword evidence="1" id="KW-0732">Signal</keyword>
<evidence type="ECO:0000313" key="2">
    <source>
        <dbReference type="EMBL" id="EFP12140.1"/>
    </source>
</evidence>
<dbReference type="Proteomes" id="UP000008281">
    <property type="component" value="Unassembled WGS sequence"/>
</dbReference>
<protein>
    <submittedName>
        <fullName evidence="2">Uncharacterized protein</fullName>
    </submittedName>
</protein>
<dbReference type="OrthoDB" id="5789443at2759"/>
<dbReference type="eggNOG" id="ENOG502THHY">
    <property type="taxonomic scope" value="Eukaryota"/>
</dbReference>
<dbReference type="RefSeq" id="XP_003098753.2">
    <property type="nucleotide sequence ID" value="XM_003098705.2"/>
</dbReference>
<feature type="chain" id="PRO_5003177668" evidence="1">
    <location>
        <begin position="19"/>
        <end position="201"/>
    </location>
</feature>
<evidence type="ECO:0000256" key="1">
    <source>
        <dbReference type="SAM" id="SignalP"/>
    </source>
</evidence>
<sequence length="201" mass="21997">MIRLGLFLSLLSILTVSGEFHKMKLGGDCEKLRVELESSDTDSATKLSKLNAFLDTLGADTRQKFWDIVAAAKTDASTNLPSETAKSLAASVIADFEAGNLFRSHQELSKELKSKFESLDDADKTAVKNLAKVYGKQIKALVMPLLPSNCKATSEAAQEAGAQMETGGFDNGDYMPRKKRELLFIDNLTSAIRQARSRRGF</sequence>
<dbReference type="CTD" id="9828251"/>
<dbReference type="EMBL" id="DS268497">
    <property type="protein sequence ID" value="EFP12140.1"/>
    <property type="molecule type" value="Genomic_DNA"/>
</dbReference>
<reference evidence="2" key="1">
    <citation type="submission" date="2007-07" db="EMBL/GenBank/DDBJ databases">
        <title>PCAP assembly of the Caenorhabditis remanei genome.</title>
        <authorList>
            <consortium name="The Caenorhabditis remanei Sequencing Consortium"/>
            <person name="Wilson R.K."/>
        </authorList>
    </citation>
    <scope>NUCLEOTIDE SEQUENCE [LARGE SCALE GENOMIC DNA]</scope>
    <source>
        <strain evidence="2">PB4641</strain>
    </source>
</reference>
<proteinExistence type="predicted"/>
<dbReference type="OMA" id="FHKMKLG"/>
<dbReference type="AlphaFoldDB" id="E3MYN5"/>
<evidence type="ECO:0000313" key="3">
    <source>
        <dbReference type="Proteomes" id="UP000008281"/>
    </source>
</evidence>
<dbReference type="HOGENOM" id="CLU_1572004_0_0_1"/>
<gene>
    <name evidence="2" type="ORF">CRE_03353</name>
</gene>
<dbReference type="FunCoup" id="E3MYN5">
    <property type="interactions" value="478"/>
</dbReference>
<keyword evidence="3" id="KW-1185">Reference proteome</keyword>
<dbReference type="KEGG" id="crq:GCK72_015949"/>
<dbReference type="GeneID" id="9828251"/>
<accession>E3MYN5</accession>
<dbReference type="InParanoid" id="E3MYN5"/>
<organism evidence="3">
    <name type="scientific">Caenorhabditis remanei</name>
    <name type="common">Caenorhabditis vulgaris</name>
    <dbReference type="NCBI Taxonomy" id="31234"/>
    <lineage>
        <taxon>Eukaryota</taxon>
        <taxon>Metazoa</taxon>
        <taxon>Ecdysozoa</taxon>
        <taxon>Nematoda</taxon>
        <taxon>Chromadorea</taxon>
        <taxon>Rhabditida</taxon>
        <taxon>Rhabditina</taxon>
        <taxon>Rhabditomorpha</taxon>
        <taxon>Rhabditoidea</taxon>
        <taxon>Rhabditidae</taxon>
        <taxon>Peloderinae</taxon>
        <taxon>Caenorhabditis</taxon>
    </lineage>
</organism>
<feature type="signal peptide" evidence="1">
    <location>
        <begin position="1"/>
        <end position="18"/>
    </location>
</feature>